<accession>A0A183CXV6</accession>
<comment type="caution">
    <text evidence="2">Lacks conserved residue(s) required for the propagation of feature annotation.</text>
</comment>
<dbReference type="WBParaSite" id="GPUH_0000129701-mRNA-1">
    <property type="protein sequence ID" value="GPUH_0000129701-mRNA-1"/>
    <property type="gene ID" value="GPUH_0000129701"/>
</dbReference>
<keyword evidence="1 2" id="KW-1015">Disulfide bond</keyword>
<dbReference type="InterPro" id="IPR035914">
    <property type="entry name" value="Sperma_CUB_dom_sf"/>
</dbReference>
<dbReference type="AlphaFoldDB" id="A0A183CXV6"/>
<gene>
    <name evidence="4" type="ORF">GPUH_LOCUS1298</name>
</gene>
<dbReference type="InterPro" id="IPR000859">
    <property type="entry name" value="CUB_dom"/>
</dbReference>
<name>A0A183CXV6_9BILA</name>
<reference evidence="6" key="1">
    <citation type="submission" date="2016-06" db="UniProtKB">
        <authorList>
            <consortium name="WormBaseParasite"/>
        </authorList>
    </citation>
    <scope>IDENTIFICATION</scope>
</reference>
<evidence type="ECO:0000256" key="2">
    <source>
        <dbReference type="PROSITE-ProRule" id="PRU00059"/>
    </source>
</evidence>
<dbReference type="CDD" id="cd00041">
    <property type="entry name" value="CUB"/>
    <property type="match status" value="1"/>
</dbReference>
<evidence type="ECO:0000313" key="5">
    <source>
        <dbReference type="Proteomes" id="UP000271098"/>
    </source>
</evidence>
<evidence type="ECO:0000259" key="3">
    <source>
        <dbReference type="PROSITE" id="PS01180"/>
    </source>
</evidence>
<feature type="domain" description="CUB" evidence="3">
    <location>
        <begin position="1"/>
        <end position="130"/>
    </location>
</feature>
<dbReference type="PANTHER" id="PTHR46908:SF8">
    <property type="entry name" value="C-TYPE LECTIN DOMAIN-CONTAINING PROTEIN"/>
    <property type="match status" value="1"/>
</dbReference>
<dbReference type="PANTHER" id="PTHR46908">
    <property type="entry name" value="CUBILIN-LIKE PROTEIN"/>
    <property type="match status" value="1"/>
</dbReference>
<proteinExistence type="predicted"/>
<organism evidence="6">
    <name type="scientific">Gongylonema pulchrum</name>
    <dbReference type="NCBI Taxonomy" id="637853"/>
    <lineage>
        <taxon>Eukaryota</taxon>
        <taxon>Metazoa</taxon>
        <taxon>Ecdysozoa</taxon>
        <taxon>Nematoda</taxon>
        <taxon>Chromadorea</taxon>
        <taxon>Rhabditida</taxon>
        <taxon>Spirurina</taxon>
        <taxon>Spiruromorpha</taxon>
        <taxon>Spiruroidea</taxon>
        <taxon>Gongylonematidae</taxon>
        <taxon>Gongylonema</taxon>
    </lineage>
</organism>
<evidence type="ECO:0000256" key="1">
    <source>
        <dbReference type="ARBA" id="ARBA00023157"/>
    </source>
</evidence>
<keyword evidence="5" id="KW-1185">Reference proteome</keyword>
<sequence>CNDVYLFGHHGVLQSPGYPERTLENRFCKWRIQTTKGNRLRLMFHLFRVTEPYTRYTPLCHINYLEFGEKQIRSASMTINGQHNETASVRRFCDRAGKPTWILSENEFVDITFFSKIEPENHFWLSWANEGCGGDISSPMSVSVDAGKLITDAATYECTWKITAPIGMRVLFLIEKLSIFEISEGCTGSDSEQFAGLAFYSGTSNRTGSAQKVLCASSTASNYTSHTNELFVKFKIPSRLAKPDANKLIMKGEVSFVQPKTGDECGAIIESINFFFNQ</sequence>
<feature type="domain" description="CUB" evidence="3">
    <location>
        <begin position="132"/>
        <end position="234"/>
    </location>
</feature>
<dbReference type="Gene3D" id="2.60.120.290">
    <property type="entry name" value="Spermadhesin, CUB domain"/>
    <property type="match status" value="2"/>
</dbReference>
<protein>
    <submittedName>
        <fullName evidence="6">CUB domain-containing protein</fullName>
    </submittedName>
</protein>
<dbReference type="SMART" id="SM00042">
    <property type="entry name" value="CUB"/>
    <property type="match status" value="1"/>
</dbReference>
<dbReference type="OrthoDB" id="10009301at2759"/>
<dbReference type="SUPFAM" id="SSF49854">
    <property type="entry name" value="Spermadhesin, CUB domain"/>
    <property type="match status" value="2"/>
</dbReference>
<dbReference type="Pfam" id="PF00431">
    <property type="entry name" value="CUB"/>
    <property type="match status" value="1"/>
</dbReference>
<evidence type="ECO:0000313" key="4">
    <source>
        <dbReference type="EMBL" id="VDK29763.1"/>
    </source>
</evidence>
<dbReference type="InterPro" id="IPR052129">
    <property type="entry name" value="Spermadhesin-Link_domain"/>
</dbReference>
<evidence type="ECO:0000313" key="6">
    <source>
        <dbReference type="WBParaSite" id="GPUH_0000129701-mRNA-1"/>
    </source>
</evidence>
<dbReference type="EMBL" id="UYRT01001519">
    <property type="protein sequence ID" value="VDK29763.1"/>
    <property type="molecule type" value="Genomic_DNA"/>
</dbReference>
<dbReference type="PROSITE" id="PS01180">
    <property type="entry name" value="CUB"/>
    <property type="match status" value="2"/>
</dbReference>
<reference evidence="4 5" key="2">
    <citation type="submission" date="2018-11" db="EMBL/GenBank/DDBJ databases">
        <authorList>
            <consortium name="Pathogen Informatics"/>
        </authorList>
    </citation>
    <scope>NUCLEOTIDE SEQUENCE [LARGE SCALE GENOMIC DNA]</scope>
</reference>
<dbReference type="Proteomes" id="UP000271098">
    <property type="component" value="Unassembled WGS sequence"/>
</dbReference>
<feature type="disulfide bond" evidence="2">
    <location>
        <begin position="1"/>
        <end position="28"/>
    </location>
</feature>